<evidence type="ECO:0000313" key="8">
    <source>
        <dbReference type="Proteomes" id="UP000461585"/>
    </source>
</evidence>
<organism evidence="7 8">
    <name type="scientific">Anaerotalea alkaliphila</name>
    <dbReference type="NCBI Taxonomy" id="2662126"/>
    <lineage>
        <taxon>Bacteria</taxon>
        <taxon>Bacillati</taxon>
        <taxon>Bacillota</taxon>
        <taxon>Clostridia</taxon>
        <taxon>Eubacteriales</taxon>
        <taxon>Anaerotalea</taxon>
    </lineage>
</organism>
<feature type="transmembrane region" description="Helical" evidence="5">
    <location>
        <begin position="164"/>
        <end position="188"/>
    </location>
</feature>
<sequence length="304" mass="34264">MNVHYTHDKHNKVPFWTKARPYLIIAPSLLLTIGILVPFATAIFYSLTNYSFARQGYEFVALRNWQNILGSSVFWHSVKVTAQYGLLTTGLQMCIGLGVALLLMRENRYTKILRILLIFPLMIAPVIATLIWQLMLNNSVGIVEKFLNLFGVYNFPWASSPDTALMTAVMIDCWVYIPFVMLLMLAGLQSLPKSPFESAKIDGGSAWFTFRTLTLPMLKPFIFIALIFRLMAALQEYAIIFALTKGGPGNTLMNLSLTGYNTGFAFMKLGEALPYLLFLWAVIYFISSKLVKAWLKVQKQAAGN</sequence>
<feature type="transmembrane region" description="Helical" evidence="5">
    <location>
        <begin position="115"/>
        <end position="135"/>
    </location>
</feature>
<dbReference type="PANTHER" id="PTHR43759:SF1">
    <property type="entry name" value="GLUCOSE IMPORT SYSTEM PERMEASE PROTEIN GLCT"/>
    <property type="match status" value="1"/>
</dbReference>
<proteinExistence type="inferred from homology"/>
<dbReference type="Proteomes" id="UP000461585">
    <property type="component" value="Unassembled WGS sequence"/>
</dbReference>
<protein>
    <submittedName>
        <fullName evidence="7">Sugar ABC transporter permease</fullName>
    </submittedName>
</protein>
<dbReference type="InterPro" id="IPR052730">
    <property type="entry name" value="Sugar_ABC_transporter"/>
</dbReference>
<dbReference type="PANTHER" id="PTHR43759">
    <property type="entry name" value="TREHALOSE TRANSPORT SYSTEM PERMEASE PROTEIN SUGA"/>
    <property type="match status" value="1"/>
</dbReference>
<evidence type="ECO:0000256" key="3">
    <source>
        <dbReference type="ARBA" id="ARBA00022989"/>
    </source>
</evidence>
<dbReference type="Gene3D" id="1.10.3720.10">
    <property type="entry name" value="MetI-like"/>
    <property type="match status" value="1"/>
</dbReference>
<comment type="caution">
    <text evidence="7">The sequence shown here is derived from an EMBL/GenBank/DDBJ whole genome shotgun (WGS) entry which is preliminary data.</text>
</comment>
<dbReference type="GO" id="GO:0005886">
    <property type="term" value="C:plasma membrane"/>
    <property type="evidence" value="ECO:0007669"/>
    <property type="project" value="UniProtKB-SubCell"/>
</dbReference>
<keyword evidence="3 5" id="KW-1133">Transmembrane helix</keyword>
<accession>A0A7X5HW22</accession>
<evidence type="ECO:0000256" key="5">
    <source>
        <dbReference type="RuleBase" id="RU363032"/>
    </source>
</evidence>
<keyword evidence="4 5" id="KW-0472">Membrane</keyword>
<name>A0A7X5HW22_9FIRM</name>
<evidence type="ECO:0000256" key="2">
    <source>
        <dbReference type="ARBA" id="ARBA00022692"/>
    </source>
</evidence>
<evidence type="ECO:0000256" key="4">
    <source>
        <dbReference type="ARBA" id="ARBA00023136"/>
    </source>
</evidence>
<gene>
    <name evidence="7" type="ORF">GXN74_08015</name>
</gene>
<feature type="transmembrane region" description="Helical" evidence="5">
    <location>
        <begin position="84"/>
        <end position="103"/>
    </location>
</feature>
<keyword evidence="2 5" id="KW-0812">Transmembrane</keyword>
<dbReference type="AlphaFoldDB" id="A0A7X5HW22"/>
<dbReference type="InterPro" id="IPR000515">
    <property type="entry name" value="MetI-like"/>
</dbReference>
<feature type="transmembrane region" description="Helical" evidence="5">
    <location>
        <begin position="264"/>
        <end position="286"/>
    </location>
</feature>
<comment type="subcellular location">
    <subcellularLocation>
        <location evidence="5">Cell membrane</location>
        <topology evidence="5">Multi-pass membrane protein</topology>
    </subcellularLocation>
    <subcellularLocation>
        <location evidence="1">Membrane</location>
        <topology evidence="1">Multi-pass membrane protein</topology>
    </subcellularLocation>
</comment>
<evidence type="ECO:0000313" key="7">
    <source>
        <dbReference type="EMBL" id="NDL67689.1"/>
    </source>
</evidence>
<dbReference type="Pfam" id="PF00528">
    <property type="entry name" value="BPD_transp_1"/>
    <property type="match status" value="1"/>
</dbReference>
<feature type="transmembrane region" description="Helical" evidence="5">
    <location>
        <begin position="221"/>
        <end position="244"/>
    </location>
</feature>
<dbReference type="PROSITE" id="PS50928">
    <property type="entry name" value="ABC_TM1"/>
    <property type="match status" value="1"/>
</dbReference>
<dbReference type="EMBL" id="JAAEEH010000019">
    <property type="protein sequence ID" value="NDL67689.1"/>
    <property type="molecule type" value="Genomic_DNA"/>
</dbReference>
<keyword evidence="5" id="KW-0813">Transport</keyword>
<dbReference type="CDD" id="cd06261">
    <property type="entry name" value="TM_PBP2"/>
    <property type="match status" value="1"/>
</dbReference>
<reference evidence="7 8" key="1">
    <citation type="submission" date="2020-01" db="EMBL/GenBank/DDBJ databases">
        <title>Anaeroalcalibacter tamaniensis gen. nov., sp. nov., moderately halophilic strictly anaerobic fermenter bacterium from mud volcano of Taman peninsula.</title>
        <authorList>
            <person name="Frolova A."/>
            <person name="Merkel A.Y."/>
            <person name="Slobodkin A.I."/>
        </authorList>
    </citation>
    <scope>NUCLEOTIDE SEQUENCE [LARGE SCALE GENOMIC DNA]</scope>
    <source>
        <strain evidence="7 8">F-3ap</strain>
    </source>
</reference>
<evidence type="ECO:0000259" key="6">
    <source>
        <dbReference type="PROSITE" id="PS50928"/>
    </source>
</evidence>
<evidence type="ECO:0000256" key="1">
    <source>
        <dbReference type="ARBA" id="ARBA00004141"/>
    </source>
</evidence>
<keyword evidence="8" id="KW-1185">Reference proteome</keyword>
<dbReference type="GO" id="GO:0055085">
    <property type="term" value="P:transmembrane transport"/>
    <property type="evidence" value="ECO:0007669"/>
    <property type="project" value="InterPro"/>
</dbReference>
<dbReference type="InterPro" id="IPR035906">
    <property type="entry name" value="MetI-like_sf"/>
</dbReference>
<feature type="domain" description="ABC transmembrane type-1" evidence="6">
    <location>
        <begin position="78"/>
        <end position="288"/>
    </location>
</feature>
<feature type="transmembrane region" description="Helical" evidence="5">
    <location>
        <begin position="21"/>
        <end position="47"/>
    </location>
</feature>
<comment type="similarity">
    <text evidence="5">Belongs to the binding-protein-dependent transport system permease family.</text>
</comment>
<dbReference type="SUPFAM" id="SSF161098">
    <property type="entry name" value="MetI-like"/>
    <property type="match status" value="1"/>
</dbReference>